<gene>
    <name evidence="2" type="ORF">Z518_05586</name>
</gene>
<dbReference type="EMBL" id="KN847478">
    <property type="protein sequence ID" value="KIX04716.1"/>
    <property type="molecule type" value="Genomic_DNA"/>
</dbReference>
<sequence length="139" mass="14830">MYPLSPAAAKGVGQDPGPDLRIRDSYNTKTLIPLAKPPSGFRKNGIVALASARGAGKYHGGQSFGPRPPNGHGNHNAARLPDEIQFCSNPPGYSNGEENSTKEEPINPKLKLAGEEIVKIDEETRDVVPTSLYGVRSPN</sequence>
<reference evidence="2 3" key="1">
    <citation type="submission" date="2015-01" db="EMBL/GenBank/DDBJ databases">
        <title>The Genome Sequence of Rhinocladiella mackenzie CBS 650.93.</title>
        <authorList>
            <consortium name="The Broad Institute Genomics Platform"/>
            <person name="Cuomo C."/>
            <person name="de Hoog S."/>
            <person name="Gorbushina A."/>
            <person name="Stielow B."/>
            <person name="Teixiera M."/>
            <person name="Abouelleil A."/>
            <person name="Chapman S.B."/>
            <person name="Priest M."/>
            <person name="Young S.K."/>
            <person name="Wortman J."/>
            <person name="Nusbaum C."/>
            <person name="Birren B."/>
        </authorList>
    </citation>
    <scope>NUCLEOTIDE SEQUENCE [LARGE SCALE GENOMIC DNA]</scope>
    <source>
        <strain evidence="2 3">CBS 650.93</strain>
    </source>
</reference>
<dbReference type="VEuPathDB" id="FungiDB:Z518_05586"/>
<evidence type="ECO:0000313" key="2">
    <source>
        <dbReference type="EMBL" id="KIX04716.1"/>
    </source>
</evidence>
<dbReference type="RefSeq" id="XP_013271852.1">
    <property type="nucleotide sequence ID" value="XM_013416398.1"/>
</dbReference>
<dbReference type="Proteomes" id="UP000053617">
    <property type="component" value="Unassembled WGS sequence"/>
</dbReference>
<feature type="compositionally biased region" description="Polar residues" evidence="1">
    <location>
        <begin position="88"/>
        <end position="98"/>
    </location>
</feature>
<dbReference type="HOGENOM" id="CLU_1846212_0_0_1"/>
<evidence type="ECO:0000313" key="3">
    <source>
        <dbReference type="Proteomes" id="UP000053617"/>
    </source>
</evidence>
<dbReference type="AlphaFoldDB" id="A0A0D2INJ7"/>
<keyword evidence="3" id="KW-1185">Reference proteome</keyword>
<proteinExistence type="predicted"/>
<feature type="region of interest" description="Disordered" evidence="1">
    <location>
        <begin position="1"/>
        <end position="23"/>
    </location>
</feature>
<dbReference type="GeneID" id="25293657"/>
<feature type="region of interest" description="Disordered" evidence="1">
    <location>
        <begin position="88"/>
        <end position="107"/>
    </location>
</feature>
<organism evidence="2 3">
    <name type="scientific">Rhinocladiella mackenziei CBS 650.93</name>
    <dbReference type="NCBI Taxonomy" id="1442369"/>
    <lineage>
        <taxon>Eukaryota</taxon>
        <taxon>Fungi</taxon>
        <taxon>Dikarya</taxon>
        <taxon>Ascomycota</taxon>
        <taxon>Pezizomycotina</taxon>
        <taxon>Eurotiomycetes</taxon>
        <taxon>Chaetothyriomycetidae</taxon>
        <taxon>Chaetothyriales</taxon>
        <taxon>Herpotrichiellaceae</taxon>
        <taxon>Rhinocladiella</taxon>
    </lineage>
</organism>
<feature type="region of interest" description="Disordered" evidence="1">
    <location>
        <begin position="56"/>
        <end position="78"/>
    </location>
</feature>
<evidence type="ECO:0000256" key="1">
    <source>
        <dbReference type="SAM" id="MobiDB-lite"/>
    </source>
</evidence>
<name>A0A0D2INJ7_9EURO</name>
<accession>A0A0D2INJ7</accession>
<dbReference type="OrthoDB" id="4155977at2759"/>
<protein>
    <submittedName>
        <fullName evidence="2">Uncharacterized protein</fullName>
    </submittedName>
</protein>